<dbReference type="OrthoDB" id="9776053at2"/>
<dbReference type="InterPro" id="IPR056412">
    <property type="entry name" value="Ig_CycH"/>
</dbReference>
<keyword evidence="7" id="KW-0812">Transmembrane</keyword>
<dbReference type="PANTHER" id="PTHR47870:SF1">
    <property type="entry name" value="CYTOCHROME C-TYPE BIOGENESIS PROTEIN CCMH"/>
    <property type="match status" value="1"/>
</dbReference>
<evidence type="ECO:0000259" key="9">
    <source>
        <dbReference type="Pfam" id="PF23914"/>
    </source>
</evidence>
<dbReference type="SUPFAM" id="SSF48452">
    <property type="entry name" value="TPR-like"/>
    <property type="match status" value="1"/>
</dbReference>
<dbReference type="EMBL" id="AP014836">
    <property type="protein sequence ID" value="BAW80828.1"/>
    <property type="molecule type" value="Genomic_DNA"/>
</dbReference>
<keyword evidence="3" id="KW-0201">Cytochrome c-type biogenesis</keyword>
<evidence type="ECO:0000256" key="2">
    <source>
        <dbReference type="ARBA" id="ARBA00022737"/>
    </source>
</evidence>
<feature type="transmembrane region" description="Helical" evidence="7">
    <location>
        <begin position="95"/>
        <end position="114"/>
    </location>
</feature>
<proteinExistence type="predicted"/>
<evidence type="ECO:0000256" key="3">
    <source>
        <dbReference type="ARBA" id="ARBA00022748"/>
    </source>
</evidence>
<name>A0A1Q2SNV9_9GAMM</name>
<evidence type="ECO:0000256" key="1">
    <source>
        <dbReference type="ARBA" id="ARBA00004196"/>
    </source>
</evidence>
<dbReference type="GO" id="GO:0017004">
    <property type="term" value="P:cytochrome complex assembly"/>
    <property type="evidence" value="ECO:0007669"/>
    <property type="project" value="UniProtKB-KW"/>
</dbReference>
<keyword evidence="7" id="KW-1133">Transmembrane helix</keyword>
<dbReference type="RefSeq" id="WP_096527330.1">
    <property type="nucleotide sequence ID" value="NZ_AP014836.1"/>
</dbReference>
<dbReference type="Proteomes" id="UP000243679">
    <property type="component" value="Chromosome"/>
</dbReference>
<dbReference type="InterPro" id="IPR017560">
    <property type="entry name" value="Cyt_c_biogenesis_CcmI"/>
</dbReference>
<dbReference type="InterPro" id="IPR051263">
    <property type="entry name" value="C-type_cytochrome_biogenesis"/>
</dbReference>
<gene>
    <name evidence="10" type="ORF">TAO_1458</name>
</gene>
<dbReference type="InterPro" id="IPR019734">
    <property type="entry name" value="TPR_rpt"/>
</dbReference>
<evidence type="ECO:0000313" key="10">
    <source>
        <dbReference type="EMBL" id="BAW80828.1"/>
    </source>
</evidence>
<evidence type="ECO:0000313" key="11">
    <source>
        <dbReference type="Proteomes" id="UP000243679"/>
    </source>
</evidence>
<dbReference type="PROSITE" id="PS50005">
    <property type="entry name" value="TPR"/>
    <property type="match status" value="1"/>
</dbReference>
<feature type="repeat" description="TPR" evidence="5">
    <location>
        <begin position="157"/>
        <end position="190"/>
    </location>
</feature>
<dbReference type="InterPro" id="IPR011990">
    <property type="entry name" value="TPR-like_helical_dom_sf"/>
</dbReference>
<keyword evidence="7" id="KW-0472">Membrane</keyword>
<dbReference type="PANTHER" id="PTHR47870">
    <property type="entry name" value="CYTOCHROME C-TYPE BIOGENESIS PROTEIN CCMH"/>
    <property type="match status" value="1"/>
</dbReference>
<organism evidence="10 11">
    <name type="scientific">Candidatus Nitrosoglobus terrae</name>
    <dbReference type="NCBI Taxonomy" id="1630141"/>
    <lineage>
        <taxon>Bacteria</taxon>
        <taxon>Pseudomonadati</taxon>
        <taxon>Pseudomonadota</taxon>
        <taxon>Gammaproteobacteria</taxon>
        <taxon>Chromatiales</taxon>
        <taxon>Chromatiaceae</taxon>
        <taxon>Candidatus Nitrosoglobus</taxon>
    </lineage>
</organism>
<reference evidence="10 11" key="1">
    <citation type="journal article" date="2017" name="ISME J.">
        <title>An acid-tolerant ammonia-oxidizing ?-proteobacterium from soil.</title>
        <authorList>
            <person name="Hayatsu M."/>
            <person name="Tago K."/>
            <person name="Uchiyama I."/>
            <person name="Toyoda A."/>
            <person name="Wang Y."/>
            <person name="Shimomura Y."/>
            <person name="Okubo T."/>
            <person name="Kurisu F."/>
            <person name="Hirono Y."/>
            <person name="Nonaka K."/>
            <person name="Akiyama H."/>
            <person name="Itoh T."/>
            <person name="Takami H."/>
        </authorList>
    </citation>
    <scope>NUCLEOTIDE SEQUENCE [LARGE SCALE GENOMIC DNA]</scope>
    <source>
        <strain evidence="10 11">TAO100</strain>
    </source>
</reference>
<feature type="transmembrane region" description="Helical" evidence="7">
    <location>
        <begin position="6"/>
        <end position="27"/>
    </location>
</feature>
<dbReference type="Pfam" id="PF23914">
    <property type="entry name" value="TPR_CcmH_CycH"/>
    <property type="match status" value="1"/>
</dbReference>
<dbReference type="GO" id="GO:0030313">
    <property type="term" value="C:cell envelope"/>
    <property type="evidence" value="ECO:0007669"/>
    <property type="project" value="UniProtKB-SubCell"/>
</dbReference>
<dbReference type="InterPro" id="IPR056413">
    <property type="entry name" value="TPR_CcmH_CycH"/>
</dbReference>
<keyword evidence="2" id="KW-0677">Repeat</keyword>
<keyword evidence="4 5" id="KW-0802">TPR repeat</keyword>
<feature type="domain" description="Cytochrome c-type biogenesis protein H Ig-like" evidence="8">
    <location>
        <begin position="309"/>
        <end position="417"/>
    </location>
</feature>
<dbReference type="Gene3D" id="1.25.40.10">
    <property type="entry name" value="Tetratricopeptide repeat domain"/>
    <property type="match status" value="1"/>
</dbReference>
<comment type="subcellular location">
    <subcellularLocation>
        <location evidence="1">Cell envelope</location>
    </subcellularLocation>
</comment>
<keyword evidence="11" id="KW-1185">Reference proteome</keyword>
<feature type="domain" description="Cytochrome c-type biogenesis protein H TPR" evidence="9">
    <location>
        <begin position="128"/>
        <end position="263"/>
    </location>
</feature>
<feature type="region of interest" description="Disordered" evidence="6">
    <location>
        <begin position="278"/>
        <end position="305"/>
    </location>
</feature>
<dbReference type="KEGG" id="ntt:TAO_1458"/>
<evidence type="ECO:0000256" key="5">
    <source>
        <dbReference type="PROSITE-ProRule" id="PRU00339"/>
    </source>
</evidence>
<dbReference type="NCBIfam" id="TIGR03142">
    <property type="entry name" value="cytochro_ccmI"/>
    <property type="match status" value="1"/>
</dbReference>
<evidence type="ECO:0000256" key="7">
    <source>
        <dbReference type="SAM" id="Phobius"/>
    </source>
</evidence>
<protein>
    <submittedName>
        <fullName evidence="10">Cytochrome C biogenesis protein CcmI</fullName>
    </submittedName>
</protein>
<evidence type="ECO:0000256" key="4">
    <source>
        <dbReference type="ARBA" id="ARBA00022803"/>
    </source>
</evidence>
<accession>A0A1Q2SNV9</accession>
<dbReference type="AlphaFoldDB" id="A0A1Q2SNV9"/>
<sequence>MTSLSVFWIAAGVMSLFALAFLLPPLLRRHSQQENDETAAEIAIYRQRLQELKAELHHGILTEEQFSHAQHELEEAMAADLAIGSSTDLKIKRHWLTALILTILVPSLAFLTYWQVGASGKVGEQLASKETSQQEIDRIGHAIKSLQAHLVEDPEDAQGWQLLGKTYLATNQVSEAAEALGHAYALDDQNPDIILDYAKALATSQERRLQGAPLKLIQRVLKIAPQHPEALWLAAVNALQSNQNEKAKTYLEQLALQLPPGSDEERMVRAHLAQLSSSSEAIANTNTGGGGEASDKKVSTEGNKQSPRIEVQVVLDPTLKDKAADTSTVFIFARAAKGPPMPLAAVRKQVKDLPLTVVLDDSKAMAPSFRMSNFNEFQVGARISLSGNPIPQSGDLQGFVDGNLSGNPTSPVSVTINQIVP</sequence>
<evidence type="ECO:0000256" key="6">
    <source>
        <dbReference type="SAM" id="MobiDB-lite"/>
    </source>
</evidence>
<dbReference type="Pfam" id="PF23892">
    <property type="entry name" value="Ig_CycH"/>
    <property type="match status" value="1"/>
</dbReference>
<evidence type="ECO:0000259" key="8">
    <source>
        <dbReference type="Pfam" id="PF23892"/>
    </source>
</evidence>